<feature type="domain" description="Baseplate J-like C-terminal" evidence="3">
    <location>
        <begin position="259"/>
        <end position="340"/>
    </location>
</feature>
<feature type="domain" description="Baseplate J-like central" evidence="2">
    <location>
        <begin position="183"/>
        <end position="253"/>
    </location>
</feature>
<evidence type="ECO:0000259" key="2">
    <source>
        <dbReference type="Pfam" id="PF26078"/>
    </source>
</evidence>
<dbReference type="AlphaFoldDB" id="A0A9J6ZEP5"/>
<dbReference type="InterPro" id="IPR058531">
    <property type="entry name" value="Baseplate_J_M"/>
</dbReference>
<comment type="similarity">
    <text evidence="1">Belongs to the Mu gp47/PBSX XkdT family.</text>
</comment>
<dbReference type="Pfam" id="PF26078">
    <property type="entry name" value="Baseplate_J_M"/>
    <property type="match status" value="1"/>
</dbReference>
<accession>A0A9J6ZEP5</accession>
<reference evidence="4" key="1">
    <citation type="submission" date="2022-05" db="EMBL/GenBank/DDBJ databases">
        <title>Novel bacterial taxa in a minimal lignocellulolytic consortium and its capacity to transform plastics disclosed by genome-resolved metagenomics.</title>
        <authorList>
            <person name="Rodriguez C.A.D."/>
            <person name="Diaz-Garcia L."/>
            <person name="Herrera K."/>
            <person name="Tarazona N.A."/>
            <person name="Sproer C."/>
            <person name="Overmann J."/>
            <person name="Jimenez D.J."/>
        </authorList>
    </citation>
    <scope>NUCLEOTIDE SEQUENCE</scope>
    <source>
        <strain evidence="4">MAG5</strain>
    </source>
</reference>
<dbReference type="PANTHER" id="PTHR37829:SF3">
    <property type="entry name" value="PROTEIN JAYE-RELATED"/>
    <property type="match status" value="1"/>
</dbReference>
<dbReference type="EMBL" id="CP097899">
    <property type="protein sequence ID" value="URN94634.1"/>
    <property type="molecule type" value="Genomic_DNA"/>
</dbReference>
<evidence type="ECO:0000313" key="4">
    <source>
        <dbReference type="EMBL" id="URN94634.1"/>
    </source>
</evidence>
<dbReference type="Proteomes" id="UP001056756">
    <property type="component" value="Chromosome"/>
</dbReference>
<dbReference type="InterPro" id="IPR052399">
    <property type="entry name" value="Phage_Baseplate_Assmbl_Protein"/>
</dbReference>
<gene>
    <name evidence="4" type="ORF">NAG76_22925</name>
</gene>
<protein>
    <submittedName>
        <fullName evidence="4">Baseplate J/gp47 family protein</fullName>
    </submittedName>
</protein>
<organism evidence="4 5">
    <name type="scientific">Candidatus Pristimantibacillus lignocellulolyticus</name>
    <dbReference type="NCBI Taxonomy" id="2994561"/>
    <lineage>
        <taxon>Bacteria</taxon>
        <taxon>Bacillati</taxon>
        <taxon>Bacillota</taxon>
        <taxon>Bacilli</taxon>
        <taxon>Bacillales</taxon>
        <taxon>Paenibacillaceae</taxon>
        <taxon>Candidatus Pristimantibacillus</taxon>
    </lineage>
</organism>
<evidence type="ECO:0000259" key="3">
    <source>
        <dbReference type="Pfam" id="PF26079"/>
    </source>
</evidence>
<dbReference type="PANTHER" id="PTHR37829">
    <property type="entry name" value="PHAGE-LIKE ELEMENT PBSX PROTEIN XKDT"/>
    <property type="match status" value="1"/>
</dbReference>
<evidence type="ECO:0000256" key="1">
    <source>
        <dbReference type="ARBA" id="ARBA00038087"/>
    </source>
</evidence>
<dbReference type="InterPro" id="IPR058530">
    <property type="entry name" value="Baseplate_J-like_C"/>
</dbReference>
<dbReference type="KEGG" id="plig:NAG76_22925"/>
<sequence>MYEHMTFDYILDRMLARVAQTIDKREGSVIYDACAPAAAELAQMYIDLDVYLRLVFASTSSGEYLELRTRDFGISRQPATTAQRKGIFHSSNNVLMDVPIGSRYSDGELTYVVREKLTTGEYILECEVDGVVGNQYFGSIIPIDYIVGLVKAELVDILVLGENVESDEVLRERYLHRVRNPSSGGNAADYQEWALKVAGVGGVKVYPLWNGNGTVKVVIVDSNKEPASTLLVTETATYIEIVRPIGANVTVVSASAKPITVSSEIKLATGYTLQAVTDAATQKLNDFFRSISFTTNYVSIAQIGLLLLNVPGVIDYSSLMLNGNNMNMALNEEEVPKLNSLLLEV</sequence>
<dbReference type="Pfam" id="PF26079">
    <property type="entry name" value="Baseplate_J_C"/>
    <property type="match status" value="1"/>
</dbReference>
<evidence type="ECO:0000313" key="5">
    <source>
        <dbReference type="Proteomes" id="UP001056756"/>
    </source>
</evidence>
<name>A0A9J6ZEP5_9BACL</name>
<proteinExistence type="inferred from homology"/>